<dbReference type="PANTHER" id="PTHR43223">
    <property type="entry name" value="ALKYL/ARYL-SULFATASE"/>
    <property type="match status" value="1"/>
</dbReference>
<reference evidence="7 8" key="1">
    <citation type="journal article" date="2018" name="Microbiome">
        <title>Fine metagenomic profile of the Mediterranean stratified and mixed water columns revealed by assembly and recruitment.</title>
        <authorList>
            <person name="Haro-Moreno J.M."/>
            <person name="Lopez-Perez M."/>
            <person name="De La Torre J.R."/>
            <person name="Picazo A."/>
            <person name="Camacho A."/>
            <person name="Rodriguez-Valera F."/>
        </authorList>
    </citation>
    <scope>NUCLEOTIDE SEQUENCE [LARGE SCALE GENOMIC DNA]</scope>
    <source>
        <strain evidence="7">MED-G55</strain>
    </source>
</reference>
<evidence type="ECO:0000256" key="5">
    <source>
        <dbReference type="SAM" id="SignalP"/>
    </source>
</evidence>
<dbReference type="InterPro" id="IPR029229">
    <property type="entry name" value="Alkyl_sulf_C"/>
</dbReference>
<dbReference type="InterPro" id="IPR052195">
    <property type="entry name" value="Bact_Alkyl/Aryl-Sulfatase"/>
</dbReference>
<dbReference type="EMBL" id="QOQF01000013">
    <property type="protein sequence ID" value="RCL77056.1"/>
    <property type="molecule type" value="Genomic_DNA"/>
</dbReference>
<dbReference type="SMART" id="SM00849">
    <property type="entry name" value="Lactamase_B"/>
    <property type="match status" value="1"/>
</dbReference>
<evidence type="ECO:0000256" key="2">
    <source>
        <dbReference type="ARBA" id="ARBA00022801"/>
    </source>
</evidence>
<accession>A0A368E0I9</accession>
<protein>
    <submittedName>
        <fullName evidence="7">MBL fold metallo-hydrolase</fullName>
    </submittedName>
</protein>
<evidence type="ECO:0000259" key="6">
    <source>
        <dbReference type="SMART" id="SM00849"/>
    </source>
</evidence>
<dbReference type="Proteomes" id="UP000252132">
    <property type="component" value="Unassembled WGS sequence"/>
</dbReference>
<feature type="signal peptide" evidence="5">
    <location>
        <begin position="1"/>
        <end position="25"/>
    </location>
</feature>
<dbReference type="AlphaFoldDB" id="A0A368E0I9"/>
<evidence type="ECO:0000256" key="1">
    <source>
        <dbReference type="ARBA" id="ARBA00022723"/>
    </source>
</evidence>
<dbReference type="SUPFAM" id="SSF55718">
    <property type="entry name" value="SCP-like"/>
    <property type="match status" value="1"/>
</dbReference>
<dbReference type="InterPro" id="IPR001279">
    <property type="entry name" value="Metallo-B-lactamas"/>
</dbReference>
<dbReference type="InterPro" id="IPR038536">
    <property type="entry name" value="Alkyl/aryl-sulf_dimr_sf"/>
</dbReference>
<dbReference type="Pfam" id="PF14863">
    <property type="entry name" value="Alkyl_sulf_dimr"/>
    <property type="match status" value="1"/>
</dbReference>
<feature type="domain" description="Metallo-beta-lactamase" evidence="6">
    <location>
        <begin position="70"/>
        <end position="282"/>
    </location>
</feature>
<dbReference type="Gene3D" id="3.60.15.30">
    <property type="entry name" value="Metallo-beta-lactamase domain"/>
    <property type="match status" value="1"/>
</dbReference>
<dbReference type="GO" id="GO:0046872">
    <property type="term" value="F:metal ion binding"/>
    <property type="evidence" value="ECO:0007669"/>
    <property type="project" value="UniProtKB-KW"/>
</dbReference>
<dbReference type="InterPro" id="IPR029228">
    <property type="entry name" value="Alkyl_sulf_dimr"/>
</dbReference>
<comment type="caution">
    <text evidence="7">The sequence shown here is derived from an EMBL/GenBank/DDBJ whole genome shotgun (WGS) entry which is preliminary data.</text>
</comment>
<dbReference type="SUPFAM" id="SSF56281">
    <property type="entry name" value="Metallo-hydrolase/oxidoreductase"/>
    <property type="match status" value="1"/>
</dbReference>
<keyword evidence="5" id="KW-0732">Signal</keyword>
<gene>
    <name evidence="7" type="ORF">DBW69_04410</name>
</gene>
<keyword evidence="3" id="KW-0862">Zinc</keyword>
<organism evidence="7 8">
    <name type="scientific">PS1 clade bacterium</name>
    <dbReference type="NCBI Taxonomy" id="2175152"/>
    <lineage>
        <taxon>Bacteria</taxon>
        <taxon>Pseudomonadati</taxon>
        <taxon>Pseudomonadota</taxon>
        <taxon>Alphaproteobacteria</taxon>
        <taxon>PS1 clade</taxon>
    </lineage>
</organism>
<evidence type="ECO:0000313" key="7">
    <source>
        <dbReference type="EMBL" id="RCL77056.1"/>
    </source>
</evidence>
<evidence type="ECO:0000256" key="4">
    <source>
        <dbReference type="ARBA" id="ARBA00033751"/>
    </source>
</evidence>
<keyword evidence="2 7" id="KW-0378">Hydrolase</keyword>
<sequence length="582" mass="65500">MKHVSRLIFFSFLLTSYLTVFQFSAYSEPHSHGAHRHGAHPGLKKHVQQFKNAELIEVAKGVYWAQFFDYSNYGFIEGDNEILAVDCGWWPSATQKALTELRKQTKKPITRIVFTHGHADHVAGCSAYINEGNVREIISSEDYIRYRDEMITTRLPFIARRATDQMGLLLPKSLAGDIGTGVGFAAYGGKASYFPPTKLIQGGDTLSFDGLELAVLEAPADIDDHIVFFDEKRKILYAGDSYINVGPPVASPRNEKGRDPIKWMNTLDMFLSLQPEIVLPGHGKYDNDKAKIASLLKDSRDTIKFIDDYIVRGLINEIPRDELIADIKLPDNLASNPELQFYYHSLKWVARGVYTNYAGWYRDDIRDLFETHPTTEAKELVGHLGGPDNVIKIASTYRNKEQYGLAGRLLGTTHIAFPDHQGVKEMLIDTMRQEAFRSESSSQRNYLLTSAAKIEGTYDKSQMRPFIGFKNLLESVPNKKLVEFLSIRINPNKIQEALDENEANAIRLKVLPDADTFALYAGNEVIVVSDHLEGASDIEVSITKSDLVALALQRVSFDELLKTGKLSSNNTQMARKFFALFD</sequence>
<dbReference type="InterPro" id="IPR036527">
    <property type="entry name" value="SCP2_sterol-bd_dom_sf"/>
</dbReference>
<dbReference type="Pfam" id="PF00753">
    <property type="entry name" value="Lactamase_B"/>
    <property type="match status" value="1"/>
</dbReference>
<keyword evidence="1" id="KW-0479">Metal-binding</keyword>
<evidence type="ECO:0000313" key="8">
    <source>
        <dbReference type="Proteomes" id="UP000252132"/>
    </source>
</evidence>
<dbReference type="Gene3D" id="1.25.40.880">
    <property type="entry name" value="Alkyl sulfatase, dimerisation domain"/>
    <property type="match status" value="1"/>
</dbReference>
<dbReference type="Gene3D" id="3.30.1050.10">
    <property type="entry name" value="SCP2 sterol-binding domain"/>
    <property type="match status" value="1"/>
</dbReference>
<evidence type="ECO:0000256" key="3">
    <source>
        <dbReference type="ARBA" id="ARBA00022833"/>
    </source>
</evidence>
<dbReference type="GO" id="GO:0046983">
    <property type="term" value="F:protein dimerization activity"/>
    <property type="evidence" value="ECO:0007669"/>
    <property type="project" value="InterPro"/>
</dbReference>
<feature type="chain" id="PRO_5016620115" evidence="5">
    <location>
        <begin position="26"/>
        <end position="582"/>
    </location>
</feature>
<proteinExistence type="inferred from homology"/>
<dbReference type="PANTHER" id="PTHR43223:SF2">
    <property type="entry name" value="METALLO-BETA-LACTAMASE DOMAIN-CONTAINING PROTEIN"/>
    <property type="match status" value="1"/>
</dbReference>
<name>A0A368E0I9_9PROT</name>
<dbReference type="Pfam" id="PF14864">
    <property type="entry name" value="Alkyl_sulf_C"/>
    <property type="match status" value="1"/>
</dbReference>
<dbReference type="GO" id="GO:0016787">
    <property type="term" value="F:hydrolase activity"/>
    <property type="evidence" value="ECO:0007669"/>
    <property type="project" value="UniProtKB-KW"/>
</dbReference>
<dbReference type="InterPro" id="IPR036866">
    <property type="entry name" value="RibonucZ/Hydroxyglut_hydro"/>
</dbReference>
<comment type="similarity">
    <text evidence="4">Belongs to the metallo-beta-lactamase superfamily. Type III sulfatase family.</text>
</comment>